<evidence type="ECO:0008006" key="5">
    <source>
        <dbReference type="Google" id="ProtNLM"/>
    </source>
</evidence>
<keyword evidence="2" id="KW-1133">Transmembrane helix</keyword>
<proteinExistence type="predicted"/>
<evidence type="ECO:0000256" key="2">
    <source>
        <dbReference type="SAM" id="Phobius"/>
    </source>
</evidence>
<keyword evidence="2" id="KW-0812">Transmembrane</keyword>
<keyword evidence="4" id="KW-1185">Reference proteome</keyword>
<comment type="caution">
    <text evidence="3">The sequence shown here is derived from an EMBL/GenBank/DDBJ whole genome shotgun (WGS) entry which is preliminary data.</text>
</comment>
<accession>A0ABR3A4M8</accession>
<sequence length="180" mass="20644">MPRRPPHPLQSSHNHNQLQLSQSTALLRPREIRQTHSSDTPSPLLSRSRDTMEEYYPQMSTWNLAWPTKPPYVEPPEYTKSAEPITLAKYLFKFGFLFPPFWIMGAFILITPLRAPDEDVNDPTSPHAWLPEKTEAEKAAVISHLRKAELKWAWRCLFALLVVTLFGVAAGVTIWAVLRT</sequence>
<dbReference type="EMBL" id="JBBXMP010000018">
    <property type="protein sequence ID" value="KAL0068347.1"/>
    <property type="molecule type" value="Genomic_DNA"/>
</dbReference>
<feature type="compositionally biased region" description="Polar residues" evidence="1">
    <location>
        <begin position="9"/>
        <end position="25"/>
    </location>
</feature>
<name>A0ABR3A4M8_9AGAR</name>
<evidence type="ECO:0000256" key="1">
    <source>
        <dbReference type="SAM" id="MobiDB-lite"/>
    </source>
</evidence>
<reference evidence="3 4" key="1">
    <citation type="submission" date="2024-05" db="EMBL/GenBank/DDBJ databases">
        <title>A draft genome resource for the thread blight pathogen Marasmius tenuissimus strain MS-2.</title>
        <authorList>
            <person name="Yulfo-Soto G.E."/>
            <person name="Baruah I.K."/>
            <person name="Amoako-Attah I."/>
            <person name="Bukari Y."/>
            <person name="Meinhardt L.W."/>
            <person name="Bailey B.A."/>
            <person name="Cohen S.P."/>
        </authorList>
    </citation>
    <scope>NUCLEOTIDE SEQUENCE [LARGE SCALE GENOMIC DNA]</scope>
    <source>
        <strain evidence="3 4">MS-2</strain>
    </source>
</reference>
<keyword evidence="2" id="KW-0472">Membrane</keyword>
<feature type="transmembrane region" description="Helical" evidence="2">
    <location>
        <begin position="90"/>
        <end position="110"/>
    </location>
</feature>
<dbReference type="Proteomes" id="UP001437256">
    <property type="component" value="Unassembled WGS sequence"/>
</dbReference>
<organism evidence="3 4">
    <name type="scientific">Marasmius tenuissimus</name>
    <dbReference type="NCBI Taxonomy" id="585030"/>
    <lineage>
        <taxon>Eukaryota</taxon>
        <taxon>Fungi</taxon>
        <taxon>Dikarya</taxon>
        <taxon>Basidiomycota</taxon>
        <taxon>Agaricomycotina</taxon>
        <taxon>Agaricomycetes</taxon>
        <taxon>Agaricomycetidae</taxon>
        <taxon>Agaricales</taxon>
        <taxon>Marasmiineae</taxon>
        <taxon>Marasmiaceae</taxon>
        <taxon>Marasmius</taxon>
    </lineage>
</organism>
<protein>
    <recommendedName>
        <fullName evidence="5">Transmembrane protein</fullName>
    </recommendedName>
</protein>
<feature type="transmembrane region" description="Helical" evidence="2">
    <location>
        <begin position="152"/>
        <end position="178"/>
    </location>
</feature>
<evidence type="ECO:0000313" key="4">
    <source>
        <dbReference type="Proteomes" id="UP001437256"/>
    </source>
</evidence>
<gene>
    <name evidence="3" type="ORF">AAF712_004425</name>
</gene>
<feature type="region of interest" description="Disordered" evidence="1">
    <location>
        <begin position="1"/>
        <end position="27"/>
    </location>
</feature>
<evidence type="ECO:0000313" key="3">
    <source>
        <dbReference type="EMBL" id="KAL0068347.1"/>
    </source>
</evidence>